<name>F8NZN2_SERL9</name>
<proteinExistence type="predicted"/>
<dbReference type="HOGENOM" id="CLU_2279217_0_0_1"/>
<sequence>MTVSRGESHPGLSFVGCNITASRDCHLLLLRGIAVAHLKNPLTSTGVTFEILGNGHRATYRVNIARGISFPVVAVKSALPWPPYHAGTVVSRNQRSCVGSCG</sequence>
<dbReference type="Proteomes" id="UP000008064">
    <property type="component" value="Unassembled WGS sequence"/>
</dbReference>
<dbReference type="AlphaFoldDB" id="F8NZN2"/>
<gene>
    <name evidence="1" type="ORF">SERLADRAFT_469205</name>
</gene>
<dbReference type="EMBL" id="GL945435">
    <property type="protein sequence ID" value="EGO23363.1"/>
    <property type="molecule type" value="Genomic_DNA"/>
</dbReference>
<evidence type="ECO:0000313" key="1">
    <source>
        <dbReference type="EMBL" id="EGO23363.1"/>
    </source>
</evidence>
<dbReference type="GeneID" id="18819556"/>
<organism>
    <name type="scientific">Serpula lacrymans var. lacrymans (strain S7.9)</name>
    <name type="common">Dry rot fungus</name>
    <dbReference type="NCBI Taxonomy" id="578457"/>
    <lineage>
        <taxon>Eukaryota</taxon>
        <taxon>Fungi</taxon>
        <taxon>Dikarya</taxon>
        <taxon>Basidiomycota</taxon>
        <taxon>Agaricomycotina</taxon>
        <taxon>Agaricomycetes</taxon>
        <taxon>Agaricomycetidae</taxon>
        <taxon>Boletales</taxon>
        <taxon>Coniophorineae</taxon>
        <taxon>Serpulaceae</taxon>
        <taxon>Serpula</taxon>
    </lineage>
</organism>
<protein>
    <submittedName>
        <fullName evidence="1">Uncharacterized protein</fullName>
    </submittedName>
</protein>
<reference evidence="1" key="1">
    <citation type="submission" date="2011-04" db="EMBL/GenBank/DDBJ databases">
        <title>Evolution of plant cell wall degrading machinery underlies the functional diversity of forest fungi.</title>
        <authorList>
            <consortium name="US DOE Joint Genome Institute (JGI-PGF)"/>
            <person name="Eastwood D.C."/>
            <person name="Floudas D."/>
            <person name="Binder M."/>
            <person name="Majcherczyk A."/>
            <person name="Schneider P."/>
            <person name="Aerts A."/>
            <person name="Asiegbu F.O."/>
            <person name="Baker S.E."/>
            <person name="Barry K."/>
            <person name="Bendiksby M."/>
            <person name="Blumentritt M."/>
            <person name="Coutinho P.M."/>
            <person name="Cullen D."/>
            <person name="Cullen D."/>
            <person name="Gathman A."/>
            <person name="Goodell B."/>
            <person name="Henrissat B."/>
            <person name="Ihrmark K."/>
            <person name="Kauserud H."/>
            <person name="Kohler A."/>
            <person name="LaButti K."/>
            <person name="Lapidus A."/>
            <person name="Lavin J.L."/>
            <person name="Lee Y.-H."/>
            <person name="Lindquist E."/>
            <person name="Lilly W."/>
            <person name="Lucas S."/>
            <person name="Morin E."/>
            <person name="Murat C."/>
            <person name="Oguiza J.A."/>
            <person name="Park J."/>
            <person name="Pisabarro A.G."/>
            <person name="Riley R."/>
            <person name="Rosling A."/>
            <person name="Salamov A."/>
            <person name="Schmidt O."/>
            <person name="Schmutz J."/>
            <person name="Skrede I."/>
            <person name="Stenlid J."/>
            <person name="Wiebenga A."/>
            <person name="Xie X."/>
            <person name="Kues U."/>
            <person name="Hibbett D.S."/>
            <person name="Hoffmeister D."/>
            <person name="Hogberg N."/>
            <person name="Martin F."/>
            <person name="Grigoriev I.V."/>
            <person name="Watkinson S.C."/>
        </authorList>
    </citation>
    <scope>NUCLEOTIDE SEQUENCE</scope>
    <source>
        <strain evidence="1">S7.9</strain>
    </source>
</reference>
<accession>F8NZN2</accession>
<dbReference type="RefSeq" id="XP_007319125.1">
    <property type="nucleotide sequence ID" value="XM_007319063.1"/>
</dbReference>
<dbReference type="KEGG" id="sla:SERLADRAFT_469205"/>